<sequence>DKSISEEKENVQHTEDIDTLAPMPTKRRKGFPWYWKGEPFVNNTQKVYDLRMIEDSNHKDIKKDINPEWMAEHPMMLMVKHNRIKLLQHPLTNNWLKYTWWHFTWIIFAFLLSLHIVDAVLLTLYMDNSWSWVQFDKNDSETLIRKKCNGTSPHLNIFGCPKVNKVVYGFLWISVFLCASTEVLGMYKLRHKYLESSFVMNLVNIILTVILLSPFPSFGMDYAILKDFQFISGIFAVLLAWLLLMTTLNRYYSKIFDSTESKIFNHT</sequence>
<organism evidence="3 4">
    <name type="scientific">Meganyctiphanes norvegica</name>
    <name type="common">Northern krill</name>
    <name type="synonym">Thysanopoda norvegica</name>
    <dbReference type="NCBI Taxonomy" id="48144"/>
    <lineage>
        <taxon>Eukaryota</taxon>
        <taxon>Metazoa</taxon>
        <taxon>Ecdysozoa</taxon>
        <taxon>Arthropoda</taxon>
        <taxon>Crustacea</taxon>
        <taxon>Multicrustacea</taxon>
        <taxon>Malacostraca</taxon>
        <taxon>Eumalacostraca</taxon>
        <taxon>Eucarida</taxon>
        <taxon>Euphausiacea</taxon>
        <taxon>Euphausiidae</taxon>
        <taxon>Meganyctiphanes</taxon>
    </lineage>
</organism>
<protein>
    <submittedName>
        <fullName evidence="3">Uncharacterized protein</fullName>
    </submittedName>
</protein>
<gene>
    <name evidence="3" type="ORF">MNOR_LOCUS11506</name>
</gene>
<evidence type="ECO:0000313" key="4">
    <source>
        <dbReference type="Proteomes" id="UP001497623"/>
    </source>
</evidence>
<feature type="transmembrane region" description="Helical" evidence="2">
    <location>
        <begin position="103"/>
        <end position="126"/>
    </location>
</feature>
<feature type="transmembrane region" description="Helical" evidence="2">
    <location>
        <begin position="166"/>
        <end position="186"/>
    </location>
</feature>
<keyword evidence="4" id="KW-1185">Reference proteome</keyword>
<feature type="transmembrane region" description="Helical" evidence="2">
    <location>
        <begin position="198"/>
        <end position="216"/>
    </location>
</feature>
<evidence type="ECO:0000256" key="1">
    <source>
        <dbReference type="SAM" id="MobiDB-lite"/>
    </source>
</evidence>
<comment type="caution">
    <text evidence="3">The sequence shown here is derived from an EMBL/GenBank/DDBJ whole genome shotgun (WGS) entry which is preliminary data.</text>
</comment>
<dbReference type="EMBL" id="CAXKWB010006066">
    <property type="protein sequence ID" value="CAL4081219.1"/>
    <property type="molecule type" value="Genomic_DNA"/>
</dbReference>
<reference evidence="3 4" key="1">
    <citation type="submission" date="2024-05" db="EMBL/GenBank/DDBJ databases">
        <authorList>
            <person name="Wallberg A."/>
        </authorList>
    </citation>
    <scope>NUCLEOTIDE SEQUENCE [LARGE SCALE GENOMIC DNA]</scope>
</reference>
<feature type="transmembrane region" description="Helical" evidence="2">
    <location>
        <begin position="228"/>
        <end position="248"/>
    </location>
</feature>
<keyword evidence="2" id="KW-0812">Transmembrane</keyword>
<evidence type="ECO:0000256" key="2">
    <source>
        <dbReference type="SAM" id="Phobius"/>
    </source>
</evidence>
<proteinExistence type="predicted"/>
<feature type="region of interest" description="Disordered" evidence="1">
    <location>
        <begin position="1"/>
        <end position="23"/>
    </location>
</feature>
<dbReference type="AlphaFoldDB" id="A0AAV2QFD7"/>
<keyword evidence="2" id="KW-1133">Transmembrane helix</keyword>
<evidence type="ECO:0000313" key="3">
    <source>
        <dbReference type="EMBL" id="CAL4081219.1"/>
    </source>
</evidence>
<dbReference type="Proteomes" id="UP001497623">
    <property type="component" value="Unassembled WGS sequence"/>
</dbReference>
<feature type="non-terminal residue" evidence="3">
    <location>
        <position position="1"/>
    </location>
</feature>
<feature type="compositionally biased region" description="Basic and acidic residues" evidence="1">
    <location>
        <begin position="1"/>
        <end position="16"/>
    </location>
</feature>
<name>A0AAV2QFD7_MEGNR</name>
<accession>A0AAV2QFD7</accession>
<keyword evidence="2" id="KW-0472">Membrane</keyword>